<evidence type="ECO:0000256" key="2">
    <source>
        <dbReference type="ARBA" id="ARBA00023315"/>
    </source>
</evidence>
<evidence type="ECO:0000313" key="5">
    <source>
        <dbReference type="Proteomes" id="UP000789845"/>
    </source>
</evidence>
<dbReference type="PANTHER" id="PTHR43877">
    <property type="entry name" value="AMINOALKYLPHOSPHONATE N-ACETYLTRANSFERASE-RELATED-RELATED"/>
    <property type="match status" value="1"/>
</dbReference>
<dbReference type="EMBL" id="CAKJTG010000012">
    <property type="protein sequence ID" value="CAG9608728.1"/>
    <property type="molecule type" value="Genomic_DNA"/>
</dbReference>
<protein>
    <recommendedName>
        <fullName evidence="3">N-acetyltransferase domain-containing protein</fullName>
    </recommendedName>
</protein>
<proteinExistence type="predicted"/>
<evidence type="ECO:0000259" key="3">
    <source>
        <dbReference type="PROSITE" id="PS51186"/>
    </source>
</evidence>
<comment type="caution">
    <text evidence="4">The sequence shown here is derived from an EMBL/GenBank/DDBJ whole genome shotgun (WGS) entry which is preliminary data.</text>
</comment>
<dbReference type="RefSeq" id="WP_230496971.1">
    <property type="nucleotide sequence ID" value="NZ_CAKJTG010000012.1"/>
</dbReference>
<keyword evidence="5" id="KW-1185">Reference proteome</keyword>
<dbReference type="PROSITE" id="PS51186">
    <property type="entry name" value="GNAT"/>
    <property type="match status" value="1"/>
</dbReference>
<evidence type="ECO:0000256" key="1">
    <source>
        <dbReference type="ARBA" id="ARBA00022679"/>
    </source>
</evidence>
<dbReference type="Proteomes" id="UP000789845">
    <property type="component" value="Unassembled WGS sequence"/>
</dbReference>
<dbReference type="AlphaFoldDB" id="A0A9C7GAH1"/>
<dbReference type="InterPro" id="IPR016181">
    <property type="entry name" value="Acyl_CoA_acyltransferase"/>
</dbReference>
<dbReference type="InterPro" id="IPR050832">
    <property type="entry name" value="Bact_Acetyltransf"/>
</dbReference>
<organism evidence="4 5">
    <name type="scientific">Pseudoneobacillus rhizosphaerae</name>
    <dbReference type="NCBI Taxonomy" id="2880968"/>
    <lineage>
        <taxon>Bacteria</taxon>
        <taxon>Bacillati</taxon>
        <taxon>Bacillota</taxon>
        <taxon>Bacilli</taxon>
        <taxon>Bacillales</taxon>
        <taxon>Bacillaceae</taxon>
        <taxon>Pseudoneobacillus</taxon>
    </lineage>
</organism>
<dbReference type="SUPFAM" id="SSF55729">
    <property type="entry name" value="Acyl-CoA N-acyltransferases (Nat)"/>
    <property type="match status" value="1"/>
</dbReference>
<dbReference type="Pfam" id="PF00583">
    <property type="entry name" value="Acetyltransf_1"/>
    <property type="match status" value="1"/>
</dbReference>
<dbReference type="InterPro" id="IPR000182">
    <property type="entry name" value="GNAT_dom"/>
</dbReference>
<dbReference type="GO" id="GO:0016747">
    <property type="term" value="F:acyltransferase activity, transferring groups other than amino-acyl groups"/>
    <property type="evidence" value="ECO:0007669"/>
    <property type="project" value="InterPro"/>
</dbReference>
<keyword evidence="1" id="KW-0808">Transferase</keyword>
<name>A0A9C7GAH1_9BACI</name>
<dbReference type="CDD" id="cd04301">
    <property type="entry name" value="NAT_SF"/>
    <property type="match status" value="1"/>
</dbReference>
<dbReference type="Gene3D" id="3.40.630.30">
    <property type="match status" value="1"/>
</dbReference>
<gene>
    <name evidence="4" type="ORF">NEOCIP111885_02445</name>
</gene>
<feature type="domain" description="N-acetyltransferase" evidence="3">
    <location>
        <begin position="8"/>
        <end position="159"/>
    </location>
</feature>
<keyword evidence="2" id="KW-0012">Acyltransferase</keyword>
<reference evidence="4" key="1">
    <citation type="submission" date="2021-10" db="EMBL/GenBank/DDBJ databases">
        <authorList>
            <person name="Criscuolo A."/>
        </authorList>
    </citation>
    <scope>NUCLEOTIDE SEQUENCE</scope>
    <source>
        <strain evidence="4">CIP111885</strain>
    </source>
</reference>
<sequence length="1024" mass="116501">MTHVKNAIEIIQYNEGWAKEVAKMWNLSRDGWGGDTRVMTEEQVKKKEANSDNIELYLAIDGEEVVGYCGLSEYKEDSGSLYIPLLNVRSDYHGKKIGKMLLLRALEKTIELGWPRLDLYTWPGNTKAVPLYKKCGFFWEDRDDTTHLMNFIPQVLNTPLLRQVFSELDWYNSSDRIIEVKPDGTKENGFTFYEYSWKNEDKFARVQFERTGRGISLIETDEFMLQLSSKDHELIEQVQQTFEIKFINKTGNPVSFKAAGSSNERVQYSVETEIMVEKEAVISENVLIKPGEEPSAWRTHPFVNITVWIDGQECELRLGVFPVQPAKIEASYSGNLCYLNKETDIELVVKNNLKEEAAFEILFPTSDQVSLSSNHISAQIPAGARKNIKVPLVVKKHGFFQPTLQIKAQQPDGTELQFDQEISIAFKGLGEKFGGESKDYWHIYNGLLQANVRKRDLLMTVAKNSLKKQPLAFFPPKLGKPYANEFTKKKPNSVSWETTETSILLKMELESGEMEGLFLTQMVQLFGDGIVHKWIEIENRGLNTHNDVAISMPQFHELGTTYFPLDDQVVYFSEKRIIEFGDLKPNSLTGNWYFSENTPEAIGIAWSENSKGTPDGWQFVIEDELGSLAPNEKNETEKVVLSIGAFTKWEDFRAFANEADIVEKSEISSEHCFESQDLIVNSDLSFSLKTHRNSYLDGQLHVTLNDHELLNDTISAEAETTDYSFKIQSNVYPVTIIEGEFKEKSMTTQFKELILSPTNETVTSNTSVVDGFEIIEVRNGSISIKAAPDFYPGIYSLNVNGKEWLDHSFPNLTAKSWWNPWAGGIKTAPTGANTFSLKKEKHTAFSVEKFDQQGNKWSGIAIHTDIHEHPQWKGVRYIQYYLMLPGIPVLASYLEVKDSAGKNLKEETWSTDFFIGGEDLPNLSVNVNGDQQTKNYVTGIQEHPFHFDTDSYIASVTKPEKLYLVPSLYSQYSEAYTNKDAFQLLAVQSAIPNKNGTKTAPLFLFFDERVLSATLLKKLRRIQF</sequence>
<evidence type="ECO:0000313" key="4">
    <source>
        <dbReference type="EMBL" id="CAG9608728.1"/>
    </source>
</evidence>
<accession>A0A9C7GAH1</accession>